<keyword evidence="2" id="KW-0808">Transferase</keyword>
<keyword evidence="3" id="KW-1185">Reference proteome</keyword>
<dbReference type="InterPro" id="IPR043129">
    <property type="entry name" value="ATPase_NBD"/>
</dbReference>
<evidence type="ECO:0000259" key="1">
    <source>
        <dbReference type="Pfam" id="PF00814"/>
    </source>
</evidence>
<reference evidence="2 3" key="1">
    <citation type="submission" date="2021-04" db="EMBL/GenBank/DDBJ databases">
        <title>Metabacillus sp. strain KIGAM252 whole genome sequence.</title>
        <authorList>
            <person name="Seo M.-J."/>
            <person name="Cho E.-S."/>
            <person name="Hwang C.Y."/>
            <person name="Yoon D.J."/>
        </authorList>
    </citation>
    <scope>NUCLEOTIDE SEQUENCE [LARGE SCALE GENOMIC DNA]</scope>
    <source>
        <strain evidence="2 3">KIGAM252</strain>
    </source>
</reference>
<dbReference type="EMBL" id="JAGVRK010000001">
    <property type="protein sequence ID" value="MBS2967475.1"/>
    <property type="molecule type" value="Genomic_DNA"/>
</dbReference>
<keyword evidence="2" id="KW-0012">Acyltransferase</keyword>
<dbReference type="Gene3D" id="3.30.420.40">
    <property type="match status" value="2"/>
</dbReference>
<name>A0ABS5L9S5_9BACI</name>
<dbReference type="Proteomes" id="UP000682403">
    <property type="component" value="Unassembled WGS sequence"/>
</dbReference>
<dbReference type="InterPro" id="IPR022496">
    <property type="entry name" value="T6A_TsaB"/>
</dbReference>
<dbReference type="Pfam" id="PF00814">
    <property type="entry name" value="TsaD"/>
    <property type="match status" value="1"/>
</dbReference>
<dbReference type="GO" id="GO:0061711">
    <property type="term" value="F:tRNA N(6)-L-threonylcarbamoyladenine synthase activity"/>
    <property type="evidence" value="ECO:0007669"/>
    <property type="project" value="UniProtKB-EC"/>
</dbReference>
<organism evidence="2 3">
    <name type="scientific">Metabacillus flavus</name>
    <dbReference type="NCBI Taxonomy" id="2823519"/>
    <lineage>
        <taxon>Bacteria</taxon>
        <taxon>Bacillati</taxon>
        <taxon>Bacillota</taxon>
        <taxon>Bacilli</taxon>
        <taxon>Bacillales</taxon>
        <taxon>Bacillaceae</taxon>
        <taxon>Metabacillus</taxon>
    </lineage>
</organism>
<dbReference type="EC" id="2.3.1.234" evidence="2"/>
<feature type="domain" description="Gcp-like" evidence="1">
    <location>
        <begin position="32"/>
        <end position="225"/>
    </location>
</feature>
<proteinExistence type="predicted"/>
<dbReference type="CDD" id="cd24032">
    <property type="entry name" value="ASKHA_NBD_TsaB"/>
    <property type="match status" value="1"/>
</dbReference>
<dbReference type="PANTHER" id="PTHR11735:SF11">
    <property type="entry name" value="TRNA THREONYLCARBAMOYLADENOSINE BIOSYNTHESIS PROTEIN TSAB"/>
    <property type="match status" value="1"/>
</dbReference>
<sequence>MKKALAIDTSNDTLGIALLSDGVVTGELITHVKKNHSVRAMPAIEQLLKDCGTVPAELGAIIAASGPGSYTGVRIGMTIAKTMAWSLSIPLYTVSSLESLAANGRYFQGLICPLFDARRGRVYTGLYSEKDGTILRHAEDQNVLLADWLKDLKEKNTSVLFIGHDVDIHWDEIESSLGSLAVRADSVQNSPRPSELARIGLQKDQSSVHTAVPNYTRLAEAESKWLEEQK</sequence>
<protein>
    <submittedName>
        <fullName evidence="2">tRNA (Adenosine(37)-N6)-threonylcarbamoyltransferase complex dimerization subunit type 1 TsaB</fullName>
        <ecNumber evidence="2">2.3.1.234</ecNumber>
    </submittedName>
</protein>
<dbReference type="SUPFAM" id="SSF53067">
    <property type="entry name" value="Actin-like ATPase domain"/>
    <property type="match status" value="2"/>
</dbReference>
<comment type="caution">
    <text evidence="2">The sequence shown here is derived from an EMBL/GenBank/DDBJ whole genome shotgun (WGS) entry which is preliminary data.</text>
</comment>
<dbReference type="InterPro" id="IPR000905">
    <property type="entry name" value="Gcp-like_dom"/>
</dbReference>
<dbReference type="NCBIfam" id="TIGR03725">
    <property type="entry name" value="T6A_YeaZ"/>
    <property type="match status" value="1"/>
</dbReference>
<dbReference type="PANTHER" id="PTHR11735">
    <property type="entry name" value="TRNA N6-ADENOSINE THREONYLCARBAMOYLTRANSFERASE"/>
    <property type="match status" value="1"/>
</dbReference>
<accession>A0ABS5L9S5</accession>
<evidence type="ECO:0000313" key="2">
    <source>
        <dbReference type="EMBL" id="MBS2967475.1"/>
    </source>
</evidence>
<gene>
    <name evidence="2" type="primary">tsaB</name>
    <name evidence="2" type="ORF">J9317_01615</name>
</gene>
<evidence type="ECO:0000313" key="3">
    <source>
        <dbReference type="Proteomes" id="UP000682403"/>
    </source>
</evidence>
<dbReference type="RefSeq" id="WP_211555948.1">
    <property type="nucleotide sequence ID" value="NZ_JAGVRK010000001.1"/>
</dbReference>